<proteinExistence type="predicted"/>
<name>A0A6M3M805_9ZZZZ</name>
<gene>
    <name evidence="1" type="ORF">MM171B01367_0004</name>
</gene>
<organism evidence="1">
    <name type="scientific">viral metagenome</name>
    <dbReference type="NCBI Taxonomy" id="1070528"/>
    <lineage>
        <taxon>unclassified sequences</taxon>
        <taxon>metagenomes</taxon>
        <taxon>organismal metagenomes</taxon>
    </lineage>
</organism>
<reference evidence="1" key="1">
    <citation type="submission" date="2020-03" db="EMBL/GenBank/DDBJ databases">
        <title>The deep terrestrial virosphere.</title>
        <authorList>
            <person name="Holmfeldt K."/>
            <person name="Nilsson E."/>
            <person name="Simone D."/>
            <person name="Lopez-Fernandez M."/>
            <person name="Wu X."/>
            <person name="de Brujin I."/>
            <person name="Lundin D."/>
            <person name="Andersson A."/>
            <person name="Bertilsson S."/>
            <person name="Dopson M."/>
        </authorList>
    </citation>
    <scope>NUCLEOTIDE SEQUENCE</scope>
    <source>
        <strain evidence="1">MM171B01367</strain>
    </source>
</reference>
<dbReference type="EMBL" id="MT143774">
    <property type="protein sequence ID" value="QJB02310.1"/>
    <property type="molecule type" value="Genomic_DNA"/>
</dbReference>
<accession>A0A6M3M805</accession>
<evidence type="ECO:0000313" key="1">
    <source>
        <dbReference type="EMBL" id="QJB02310.1"/>
    </source>
</evidence>
<dbReference type="AlphaFoldDB" id="A0A6M3M805"/>
<sequence length="84" mass="10217">MPTKTVPLWWCYVCEDWWYPSPELVRFWLYGEGEDPDEGTWGGPVCPSCAYLIQRYAGLRYDGFMIRPDFRRYRNYGEWARENF</sequence>
<protein>
    <submittedName>
        <fullName evidence="1">Uncharacterized protein</fullName>
    </submittedName>
</protein>